<sequence>MPLIAAGTRYSLVKGERIVRSVSTAWLRGFLADAKPALLGWCTGKGSMHRISLRYYELPV</sequence>
<reference evidence="1 3" key="2">
    <citation type="submission" date="2020-05" db="EMBL/GenBank/DDBJ databases">
        <authorList>
            <person name="Campoy J."/>
            <person name="Schneeberger K."/>
            <person name="Spophaly S."/>
        </authorList>
    </citation>
    <scope>NUCLEOTIDE SEQUENCE [LARGE SCALE GENOMIC DNA]</scope>
    <source>
        <strain evidence="1">PruArmRojPasFocal</strain>
    </source>
</reference>
<dbReference type="Proteomes" id="UP000507222">
    <property type="component" value="Unassembled WGS sequence"/>
</dbReference>
<proteinExistence type="predicted"/>
<organism evidence="1 3">
    <name type="scientific">Prunus armeniaca</name>
    <name type="common">Apricot</name>
    <name type="synonym">Armeniaca vulgaris</name>
    <dbReference type="NCBI Taxonomy" id="36596"/>
    <lineage>
        <taxon>Eukaryota</taxon>
        <taxon>Viridiplantae</taxon>
        <taxon>Streptophyta</taxon>
        <taxon>Embryophyta</taxon>
        <taxon>Tracheophyta</taxon>
        <taxon>Spermatophyta</taxon>
        <taxon>Magnoliopsida</taxon>
        <taxon>eudicotyledons</taxon>
        <taxon>Gunneridae</taxon>
        <taxon>Pentapetalae</taxon>
        <taxon>rosids</taxon>
        <taxon>fabids</taxon>
        <taxon>Rosales</taxon>
        <taxon>Rosaceae</taxon>
        <taxon>Amygdaloideae</taxon>
        <taxon>Amygdaleae</taxon>
        <taxon>Prunus</taxon>
    </lineage>
</organism>
<keyword evidence="4" id="KW-1185">Reference proteome</keyword>
<evidence type="ECO:0000313" key="1">
    <source>
        <dbReference type="EMBL" id="CAB4269733.1"/>
    </source>
</evidence>
<dbReference type="EMBL" id="CAEKKB010000002">
    <property type="protein sequence ID" value="CAB4300122.1"/>
    <property type="molecule type" value="Genomic_DNA"/>
</dbReference>
<name>A0A6J5U0S6_PRUAR</name>
<dbReference type="AlphaFoldDB" id="A0A6J5U0S6"/>
<evidence type="ECO:0000313" key="4">
    <source>
        <dbReference type="Proteomes" id="UP000507245"/>
    </source>
</evidence>
<accession>A0A6J5U0S6</accession>
<dbReference type="OrthoDB" id="1742926at2759"/>
<evidence type="ECO:0000313" key="2">
    <source>
        <dbReference type="EMBL" id="CAB4300122.1"/>
    </source>
</evidence>
<protein>
    <submittedName>
        <fullName evidence="1">Uncharacterized protein</fullName>
    </submittedName>
</protein>
<dbReference type="Proteomes" id="UP000507245">
    <property type="component" value="Unassembled WGS sequence"/>
</dbReference>
<gene>
    <name evidence="1" type="ORF">CURHAP_LOCUS15519</name>
    <name evidence="2" type="ORF">ORAREDHAP_LOCUS15063</name>
</gene>
<reference evidence="4" key="1">
    <citation type="journal article" date="2020" name="Genome Biol.">
        <title>Gamete binning: chromosome-level and haplotype-resolved genome assembly enabled by high-throughput single-cell sequencing of gamete genomes.</title>
        <authorList>
            <person name="Campoy J.A."/>
            <person name="Sun H."/>
            <person name="Goel M."/>
            <person name="Jiao W.-B."/>
            <person name="Folz-Donahue K."/>
            <person name="Wang N."/>
            <person name="Rubio M."/>
            <person name="Liu C."/>
            <person name="Kukat C."/>
            <person name="Ruiz D."/>
            <person name="Huettel B."/>
            <person name="Schneeberger K."/>
        </authorList>
    </citation>
    <scope>NUCLEOTIDE SEQUENCE [LARGE SCALE GENOMIC DNA]</scope>
    <source>
        <strain evidence="4">cv. Rojo Pasion</strain>
    </source>
</reference>
<evidence type="ECO:0000313" key="3">
    <source>
        <dbReference type="Proteomes" id="UP000507222"/>
    </source>
</evidence>
<dbReference type="EMBL" id="CAEKDK010000002">
    <property type="protein sequence ID" value="CAB4269733.1"/>
    <property type="molecule type" value="Genomic_DNA"/>
</dbReference>